<proteinExistence type="predicted"/>
<dbReference type="PANTHER" id="PTHR34136">
    <property type="match status" value="1"/>
</dbReference>
<evidence type="ECO:0000313" key="3">
    <source>
        <dbReference type="EMBL" id="SFV51536.1"/>
    </source>
</evidence>
<organism evidence="3">
    <name type="scientific">hydrothermal vent metagenome</name>
    <dbReference type="NCBI Taxonomy" id="652676"/>
    <lineage>
        <taxon>unclassified sequences</taxon>
        <taxon>metagenomes</taxon>
        <taxon>ecological metagenomes</taxon>
    </lineage>
</organism>
<dbReference type="AlphaFoldDB" id="A0A1W1BDA9"/>
<dbReference type="NCBIfam" id="TIGR00696">
    <property type="entry name" value="wecG_tagA_cpsF"/>
    <property type="match status" value="1"/>
</dbReference>
<gene>
    <name evidence="3" type="ORF">MNB_SV-12-782</name>
</gene>
<dbReference type="GO" id="GO:0016758">
    <property type="term" value="F:hexosyltransferase activity"/>
    <property type="evidence" value="ECO:0007669"/>
    <property type="project" value="TreeGrafter"/>
</dbReference>
<evidence type="ECO:0000256" key="1">
    <source>
        <dbReference type="ARBA" id="ARBA00022676"/>
    </source>
</evidence>
<accession>A0A1W1BDA9</accession>
<evidence type="ECO:0000256" key="2">
    <source>
        <dbReference type="ARBA" id="ARBA00022679"/>
    </source>
</evidence>
<dbReference type="CDD" id="cd06533">
    <property type="entry name" value="Glyco_transf_WecG_TagA"/>
    <property type="match status" value="1"/>
</dbReference>
<name>A0A1W1BDA9_9ZZZZ</name>
<reference evidence="3" key="1">
    <citation type="submission" date="2016-10" db="EMBL/GenBank/DDBJ databases">
        <authorList>
            <person name="de Groot N.N."/>
        </authorList>
    </citation>
    <scope>NUCLEOTIDE SEQUENCE</scope>
</reference>
<keyword evidence="2 3" id="KW-0808">Transferase</keyword>
<protein>
    <submittedName>
        <fullName evidence="3">Probable UDP-N-acetyl-D-mannosaminuronic acid transferase</fullName>
        <ecNumber evidence="3">2.4.1.-</ecNumber>
    </submittedName>
</protein>
<sequence length="229" mass="26356">MDSRLINGYKINAFSSKDDFLNRIISEKKILVAMNAEKILQDNDKLRDVVNDNIGYSDGVGAVIALKQDGLEAIKIPGSEFWLDIIDRFSNTKTFYLVGSSTAVINSTVKRLKEEYSHINIVGYRNGFLKNGDRERLVEDLQNKKPDIVFVAQGSPKQEFLMSELIKEYQALYMGLGGSFDIYSGKKKRAPNLFLNYQLEWFYRLIKEPTRVKRQLVLVKFFILYVIFA</sequence>
<dbReference type="EMBL" id="FPHE01000021">
    <property type="protein sequence ID" value="SFV51536.1"/>
    <property type="molecule type" value="Genomic_DNA"/>
</dbReference>
<dbReference type="InterPro" id="IPR004629">
    <property type="entry name" value="WecG_TagA_CpsF"/>
</dbReference>
<dbReference type="Pfam" id="PF03808">
    <property type="entry name" value="Glyco_tran_WecG"/>
    <property type="match status" value="1"/>
</dbReference>
<keyword evidence="1 3" id="KW-0328">Glycosyltransferase</keyword>
<dbReference type="PANTHER" id="PTHR34136:SF1">
    <property type="entry name" value="UDP-N-ACETYL-D-MANNOSAMINURONIC ACID TRANSFERASE"/>
    <property type="match status" value="1"/>
</dbReference>
<dbReference type="EC" id="2.4.1.-" evidence="3"/>